<dbReference type="VEuPathDB" id="FungiDB:AeMF1_008058"/>
<name>A0A6G0XA21_9STRA</name>
<reference evidence="2 3" key="1">
    <citation type="submission" date="2019-07" db="EMBL/GenBank/DDBJ databases">
        <title>Genomics analysis of Aphanomyces spp. identifies a new class of oomycete effector associated with host adaptation.</title>
        <authorList>
            <person name="Gaulin E."/>
        </authorList>
    </citation>
    <scope>NUCLEOTIDE SEQUENCE [LARGE SCALE GENOMIC DNA]</scope>
    <source>
        <strain evidence="2 3">ATCC 201684</strain>
    </source>
</reference>
<evidence type="ECO:0000313" key="2">
    <source>
        <dbReference type="EMBL" id="KAF0736965.1"/>
    </source>
</evidence>
<dbReference type="VEuPathDB" id="FungiDB:AeMF1_015413"/>
<gene>
    <name evidence="2" type="ORF">Ae201684_006777</name>
</gene>
<protein>
    <submittedName>
        <fullName evidence="2">Uncharacterized protein</fullName>
    </submittedName>
</protein>
<accession>A0A6G0XA21</accession>
<dbReference type="EMBL" id="VJMJ01000085">
    <property type="protein sequence ID" value="KAF0736965.1"/>
    <property type="molecule type" value="Genomic_DNA"/>
</dbReference>
<sequence length="304" mass="35013">MIADGIDLFIPTSNGYNPLNAPGPASDSPDSQKRPKCVNLSRKRQRDEIEYLRIKVVEMEKHLTTLRKDKPEKSSTTERAVGKTVWQAMAKSLEEAAQSAMIENETLKEQLQQQIEFGKSLHSLLTKRPQLTLLPTLISDQWKVKRFPVDPVIRKQLATEICQQQYNQISTMLREFGIQDYPCSCHSYVPCLASQNEDLILQVIVCRKEPIEPLTIGRMAWSLLTGSLSVLCRSHGCLEMFDSNMMYFRMEQRWNGFVNQTNLLLKRHIEPTRFIVTMRSILEDDVFPYDQEAFCPESMCLAHL</sequence>
<dbReference type="AlphaFoldDB" id="A0A6G0XA21"/>
<feature type="region of interest" description="Disordered" evidence="1">
    <location>
        <begin position="13"/>
        <end position="40"/>
    </location>
</feature>
<comment type="caution">
    <text evidence="2">The sequence shown here is derived from an EMBL/GenBank/DDBJ whole genome shotgun (WGS) entry which is preliminary data.</text>
</comment>
<keyword evidence="3" id="KW-1185">Reference proteome</keyword>
<dbReference type="Proteomes" id="UP000481153">
    <property type="component" value="Unassembled WGS sequence"/>
</dbReference>
<organism evidence="2 3">
    <name type="scientific">Aphanomyces euteiches</name>
    <dbReference type="NCBI Taxonomy" id="100861"/>
    <lineage>
        <taxon>Eukaryota</taxon>
        <taxon>Sar</taxon>
        <taxon>Stramenopiles</taxon>
        <taxon>Oomycota</taxon>
        <taxon>Saprolegniomycetes</taxon>
        <taxon>Saprolegniales</taxon>
        <taxon>Verrucalvaceae</taxon>
        <taxon>Aphanomyces</taxon>
    </lineage>
</organism>
<proteinExistence type="predicted"/>
<evidence type="ECO:0000256" key="1">
    <source>
        <dbReference type="SAM" id="MobiDB-lite"/>
    </source>
</evidence>
<evidence type="ECO:0000313" key="3">
    <source>
        <dbReference type="Proteomes" id="UP000481153"/>
    </source>
</evidence>